<dbReference type="EMBL" id="BAAAFD010000013">
    <property type="protein sequence ID" value="GAA0859672.1"/>
    <property type="molecule type" value="Genomic_DNA"/>
</dbReference>
<dbReference type="InterPro" id="IPR050983">
    <property type="entry name" value="GST_Omega/HSP26"/>
</dbReference>
<protein>
    <recommendedName>
        <fullName evidence="1">GST N-terminal domain-containing protein</fullName>
    </recommendedName>
</protein>
<comment type="caution">
    <text evidence="2">The sequence shown here is derived from an EMBL/GenBank/DDBJ whole genome shotgun (WGS) entry which is preliminary data.</text>
</comment>
<feature type="domain" description="GST N-terminal" evidence="1">
    <location>
        <begin position="4"/>
        <end position="82"/>
    </location>
</feature>
<gene>
    <name evidence="2" type="ORF">GCM10009114_34020</name>
</gene>
<dbReference type="Gene3D" id="3.40.30.10">
    <property type="entry name" value="Glutaredoxin"/>
    <property type="match status" value="1"/>
</dbReference>
<sequence length="196" mass="23065">MKTTMIKLYGSTTSPYVRRIRMWLANTEHEFINLQIFAGKDRVILAERNPTLKIPMIEDDETVIFDSRVIFRYLSDKYQFPSLSWEQENQLTLIDAATDSLVQMLLLGRSDIDTSEDKMYFKLQRERVNSTLSHLNELVTQGHFSDWNYPSICLYSLVDWIEFRTLHDLQQMPDLLAFHNANHQRIEVTATDPRST</sequence>
<reference evidence="2 3" key="1">
    <citation type="journal article" date="2019" name="Int. J. Syst. Evol. Microbiol.">
        <title>The Global Catalogue of Microorganisms (GCM) 10K type strain sequencing project: providing services to taxonomists for standard genome sequencing and annotation.</title>
        <authorList>
            <consortium name="The Broad Institute Genomics Platform"/>
            <consortium name="The Broad Institute Genome Sequencing Center for Infectious Disease"/>
            <person name="Wu L."/>
            <person name="Ma J."/>
        </authorList>
    </citation>
    <scope>NUCLEOTIDE SEQUENCE [LARGE SCALE GENOMIC DNA]</scope>
    <source>
        <strain evidence="2 3">JCM 15896</strain>
    </source>
</reference>
<name>A0ABN1LSY0_9ALTE</name>
<dbReference type="Pfam" id="PF13417">
    <property type="entry name" value="GST_N_3"/>
    <property type="match status" value="1"/>
</dbReference>
<dbReference type="Proteomes" id="UP001500359">
    <property type="component" value="Unassembled WGS sequence"/>
</dbReference>
<organism evidence="2 3">
    <name type="scientific">Aliiglaciecola litoralis</name>
    <dbReference type="NCBI Taxonomy" id="582857"/>
    <lineage>
        <taxon>Bacteria</taxon>
        <taxon>Pseudomonadati</taxon>
        <taxon>Pseudomonadota</taxon>
        <taxon>Gammaproteobacteria</taxon>
        <taxon>Alteromonadales</taxon>
        <taxon>Alteromonadaceae</taxon>
        <taxon>Aliiglaciecola</taxon>
    </lineage>
</organism>
<dbReference type="CDD" id="cd00570">
    <property type="entry name" value="GST_N_family"/>
    <property type="match status" value="1"/>
</dbReference>
<dbReference type="PANTHER" id="PTHR43968:SF6">
    <property type="entry name" value="GLUTATHIONE S-TRANSFERASE OMEGA"/>
    <property type="match status" value="1"/>
</dbReference>
<dbReference type="PROSITE" id="PS50404">
    <property type="entry name" value="GST_NTER"/>
    <property type="match status" value="1"/>
</dbReference>
<dbReference type="PANTHER" id="PTHR43968">
    <property type="match status" value="1"/>
</dbReference>
<evidence type="ECO:0000259" key="1">
    <source>
        <dbReference type="PROSITE" id="PS50404"/>
    </source>
</evidence>
<evidence type="ECO:0000313" key="3">
    <source>
        <dbReference type="Proteomes" id="UP001500359"/>
    </source>
</evidence>
<dbReference type="InterPro" id="IPR004045">
    <property type="entry name" value="Glutathione_S-Trfase_N"/>
</dbReference>
<proteinExistence type="predicted"/>
<dbReference type="Gene3D" id="1.20.1050.10">
    <property type="match status" value="1"/>
</dbReference>
<keyword evidence="3" id="KW-1185">Reference proteome</keyword>
<evidence type="ECO:0000313" key="2">
    <source>
        <dbReference type="EMBL" id="GAA0859672.1"/>
    </source>
</evidence>
<dbReference type="InterPro" id="IPR036249">
    <property type="entry name" value="Thioredoxin-like_sf"/>
</dbReference>
<accession>A0ABN1LSY0</accession>
<dbReference type="SUPFAM" id="SSF52833">
    <property type="entry name" value="Thioredoxin-like"/>
    <property type="match status" value="1"/>
</dbReference>